<sequence length="130" mass="14622">MPNSTKKPFGDCTKPSNGSDRTLLNAGVSTNDNAPAHTAFLVTSYLTRIRVEVLPRPPYSPDMSPSDFFLFPKVKRCLKGHRFDDIPNIQRAVTKALTGITPTDYSGAYEAWKTRLQRCVDTQGEFFEEY</sequence>
<dbReference type="PANTHER" id="PTHR46060:SF1">
    <property type="entry name" value="MARINER MOS1 TRANSPOSASE-LIKE PROTEIN"/>
    <property type="match status" value="1"/>
</dbReference>
<dbReference type="Gene3D" id="3.30.420.10">
    <property type="entry name" value="Ribonuclease H-like superfamily/Ribonuclease H"/>
    <property type="match status" value="1"/>
</dbReference>
<dbReference type="InterPro" id="IPR052709">
    <property type="entry name" value="Transposase-MT_Hybrid"/>
</dbReference>
<feature type="compositionally biased region" description="Polar residues" evidence="1">
    <location>
        <begin position="14"/>
        <end position="30"/>
    </location>
</feature>
<dbReference type="EMBL" id="CP092872">
    <property type="protein sequence ID" value="UYV72598.1"/>
    <property type="molecule type" value="Genomic_DNA"/>
</dbReference>
<keyword evidence="3" id="KW-1185">Reference proteome</keyword>
<organism evidence="2 3">
    <name type="scientific">Cordylochernes scorpioides</name>
    <dbReference type="NCBI Taxonomy" id="51811"/>
    <lineage>
        <taxon>Eukaryota</taxon>
        <taxon>Metazoa</taxon>
        <taxon>Ecdysozoa</taxon>
        <taxon>Arthropoda</taxon>
        <taxon>Chelicerata</taxon>
        <taxon>Arachnida</taxon>
        <taxon>Pseudoscorpiones</taxon>
        <taxon>Cheliferoidea</taxon>
        <taxon>Chernetidae</taxon>
        <taxon>Cordylochernes</taxon>
    </lineage>
</organism>
<evidence type="ECO:0000313" key="3">
    <source>
        <dbReference type="Proteomes" id="UP001235939"/>
    </source>
</evidence>
<gene>
    <name evidence="2" type="ORF">LAZ67_10000001</name>
</gene>
<evidence type="ECO:0008006" key="4">
    <source>
        <dbReference type="Google" id="ProtNLM"/>
    </source>
</evidence>
<dbReference type="InterPro" id="IPR036397">
    <property type="entry name" value="RNaseH_sf"/>
</dbReference>
<proteinExistence type="predicted"/>
<dbReference type="Proteomes" id="UP001235939">
    <property type="component" value="Chromosome 10"/>
</dbReference>
<reference evidence="2 3" key="1">
    <citation type="submission" date="2022-01" db="EMBL/GenBank/DDBJ databases">
        <title>A chromosomal length assembly of Cordylochernes scorpioides.</title>
        <authorList>
            <person name="Zeh D."/>
            <person name="Zeh J."/>
        </authorList>
    </citation>
    <scope>NUCLEOTIDE SEQUENCE [LARGE SCALE GENOMIC DNA]</scope>
    <source>
        <strain evidence="2">IN4F17</strain>
        <tissue evidence="2">Whole Body</tissue>
    </source>
</reference>
<accession>A0ABY6KY42</accession>
<evidence type="ECO:0000313" key="2">
    <source>
        <dbReference type="EMBL" id="UYV72598.1"/>
    </source>
</evidence>
<name>A0ABY6KY42_9ARAC</name>
<protein>
    <recommendedName>
        <fullName evidence="4">Mariner Mos1 transposase</fullName>
    </recommendedName>
</protein>
<evidence type="ECO:0000256" key="1">
    <source>
        <dbReference type="SAM" id="MobiDB-lite"/>
    </source>
</evidence>
<dbReference type="PANTHER" id="PTHR46060">
    <property type="entry name" value="MARINER MOS1 TRANSPOSASE-LIKE PROTEIN"/>
    <property type="match status" value="1"/>
</dbReference>
<feature type="region of interest" description="Disordered" evidence="1">
    <location>
        <begin position="1"/>
        <end position="30"/>
    </location>
</feature>